<accession>A0A6C0I168</accession>
<evidence type="ECO:0000313" key="2">
    <source>
        <dbReference type="EMBL" id="QHT86360.1"/>
    </source>
</evidence>
<proteinExistence type="predicted"/>
<keyword evidence="1" id="KW-0175">Coiled coil</keyword>
<dbReference type="AlphaFoldDB" id="A0A6C0I168"/>
<feature type="coiled-coil region" evidence="1">
    <location>
        <begin position="154"/>
        <end position="181"/>
    </location>
</feature>
<sequence length="195" mass="23224">MEESNMMYAELDMKSKATTKLPKCTSDNKEVQIEEIAKTAKAIWKKIIEYYLKNNNSEELLNNLQSEYNEFFLSFPLVLRWMVEMKQFKIKVFKAYLDKFINAEINSKTEFLKLQGDYLVMLFADLNPSISKEKLAQYEEEITNYLLVEDETFKNMEEEAKEEIQQETEKMSKEKKEALYNLILKKKAMQQQNNK</sequence>
<reference evidence="2" key="1">
    <citation type="journal article" date="2020" name="Nature">
        <title>Giant virus diversity and host interactions through global metagenomics.</title>
        <authorList>
            <person name="Schulz F."/>
            <person name="Roux S."/>
            <person name="Paez-Espino D."/>
            <person name="Jungbluth S."/>
            <person name="Walsh D.A."/>
            <person name="Denef V.J."/>
            <person name="McMahon K.D."/>
            <person name="Konstantinidis K.T."/>
            <person name="Eloe-Fadrosh E.A."/>
            <person name="Kyrpides N.C."/>
            <person name="Woyke T."/>
        </authorList>
    </citation>
    <scope>NUCLEOTIDE SEQUENCE</scope>
    <source>
        <strain evidence="2">GVMAG-M-3300023184-186</strain>
    </source>
</reference>
<organism evidence="2">
    <name type="scientific">viral metagenome</name>
    <dbReference type="NCBI Taxonomy" id="1070528"/>
    <lineage>
        <taxon>unclassified sequences</taxon>
        <taxon>metagenomes</taxon>
        <taxon>organismal metagenomes</taxon>
    </lineage>
</organism>
<name>A0A6C0I168_9ZZZZ</name>
<dbReference type="EMBL" id="MN740067">
    <property type="protein sequence ID" value="QHT86360.1"/>
    <property type="molecule type" value="Genomic_DNA"/>
</dbReference>
<evidence type="ECO:0000256" key="1">
    <source>
        <dbReference type="SAM" id="Coils"/>
    </source>
</evidence>
<protein>
    <submittedName>
        <fullName evidence="2">Uncharacterized protein</fullName>
    </submittedName>
</protein>